<evidence type="ECO:0008006" key="4">
    <source>
        <dbReference type="Google" id="ProtNLM"/>
    </source>
</evidence>
<gene>
    <name evidence="2" type="ORF">NDU88_003015</name>
</gene>
<dbReference type="Proteomes" id="UP001066276">
    <property type="component" value="Chromosome 11"/>
</dbReference>
<organism evidence="2 3">
    <name type="scientific">Pleurodeles waltl</name>
    <name type="common">Iberian ribbed newt</name>
    <dbReference type="NCBI Taxonomy" id="8319"/>
    <lineage>
        <taxon>Eukaryota</taxon>
        <taxon>Metazoa</taxon>
        <taxon>Chordata</taxon>
        <taxon>Craniata</taxon>
        <taxon>Vertebrata</taxon>
        <taxon>Euteleostomi</taxon>
        <taxon>Amphibia</taxon>
        <taxon>Batrachia</taxon>
        <taxon>Caudata</taxon>
        <taxon>Salamandroidea</taxon>
        <taxon>Salamandridae</taxon>
        <taxon>Pleurodelinae</taxon>
        <taxon>Pleurodeles</taxon>
    </lineage>
</organism>
<name>A0AAV7LFR1_PLEWA</name>
<proteinExistence type="predicted"/>
<evidence type="ECO:0000313" key="3">
    <source>
        <dbReference type="Proteomes" id="UP001066276"/>
    </source>
</evidence>
<sequence length="124" mass="12766">MPRGVAACFVAPAVPCPAPSGWRVLLGLVVPPGAGSQVEKMPRGVAARFVAPAVPCPAASGWQVLLGLVVPPGARDQTGARVCVDRLGPRHRDGPTDHDADEGLVVNGDPHGDLRDSAAEERQP</sequence>
<dbReference type="AlphaFoldDB" id="A0AAV7LFR1"/>
<feature type="region of interest" description="Disordered" evidence="1">
    <location>
        <begin position="85"/>
        <end position="124"/>
    </location>
</feature>
<protein>
    <recommendedName>
        <fullName evidence="4">Secreted protein</fullName>
    </recommendedName>
</protein>
<dbReference type="EMBL" id="JANPWB010000015">
    <property type="protein sequence ID" value="KAJ1089872.1"/>
    <property type="molecule type" value="Genomic_DNA"/>
</dbReference>
<keyword evidence="3" id="KW-1185">Reference proteome</keyword>
<accession>A0AAV7LFR1</accession>
<comment type="caution">
    <text evidence="2">The sequence shown here is derived from an EMBL/GenBank/DDBJ whole genome shotgun (WGS) entry which is preliminary data.</text>
</comment>
<feature type="compositionally biased region" description="Basic and acidic residues" evidence="1">
    <location>
        <begin position="85"/>
        <end position="98"/>
    </location>
</feature>
<evidence type="ECO:0000256" key="1">
    <source>
        <dbReference type="SAM" id="MobiDB-lite"/>
    </source>
</evidence>
<feature type="compositionally biased region" description="Basic and acidic residues" evidence="1">
    <location>
        <begin position="110"/>
        <end position="124"/>
    </location>
</feature>
<evidence type="ECO:0000313" key="2">
    <source>
        <dbReference type="EMBL" id="KAJ1089872.1"/>
    </source>
</evidence>
<reference evidence="2" key="1">
    <citation type="journal article" date="2022" name="bioRxiv">
        <title>Sequencing and chromosome-scale assembly of the giantPleurodeles waltlgenome.</title>
        <authorList>
            <person name="Brown T."/>
            <person name="Elewa A."/>
            <person name="Iarovenko S."/>
            <person name="Subramanian E."/>
            <person name="Araus A.J."/>
            <person name="Petzold A."/>
            <person name="Susuki M."/>
            <person name="Suzuki K.-i.T."/>
            <person name="Hayashi T."/>
            <person name="Toyoda A."/>
            <person name="Oliveira C."/>
            <person name="Osipova E."/>
            <person name="Leigh N.D."/>
            <person name="Simon A."/>
            <person name="Yun M.H."/>
        </authorList>
    </citation>
    <scope>NUCLEOTIDE SEQUENCE</scope>
    <source>
        <strain evidence="2">20211129_DDA</strain>
        <tissue evidence="2">Liver</tissue>
    </source>
</reference>